<name>A0A1I7TH99_9PELO</name>
<dbReference type="InterPro" id="IPR012885">
    <property type="entry name" value="F-box_Sdz-33"/>
</dbReference>
<dbReference type="WBParaSite" id="Csp11.Scaffold612.g5918.t1">
    <property type="protein sequence ID" value="Csp11.Scaffold612.g5918.t1"/>
    <property type="gene ID" value="Csp11.Scaffold612.g5918"/>
</dbReference>
<evidence type="ECO:0000259" key="1">
    <source>
        <dbReference type="Pfam" id="PF07735"/>
    </source>
</evidence>
<sequence length="290" mass="34010">MMTPFESINLSLTSSRAKIAFFSENKPGFQVTLDLTAEPSITIKGNEMKWTYSWLPRHFYQTKETKITCDYLIYEISENPMQDFMIWYNRVNGILGSINKANISILNTTITNWLRSQQESIEEVSIFESCHQDVQYFSKNIKVLLSLNIFMNYNDKQFRMEIPDELTHLTIRNASFIKFEQFMSMKHQEIIIYGCDLTNLDIYVFLKSWMACESHLGLKTLKITFYGFSTMDMDLPYQWTTDPNIIKQFTSNPFNINITKGFNIKRCDGKMATLGAERINGKWHICFLVH</sequence>
<dbReference type="Pfam" id="PF07735">
    <property type="entry name" value="FBA_2"/>
    <property type="match status" value="1"/>
</dbReference>
<protein>
    <submittedName>
        <fullName evidence="3">FBA_2 domain-containing protein</fullName>
    </submittedName>
</protein>
<accession>A0A1I7TH99</accession>
<keyword evidence="2" id="KW-1185">Reference proteome</keyword>
<dbReference type="Proteomes" id="UP000095282">
    <property type="component" value="Unplaced"/>
</dbReference>
<reference evidence="3" key="1">
    <citation type="submission" date="2016-11" db="UniProtKB">
        <authorList>
            <consortium name="WormBaseParasite"/>
        </authorList>
    </citation>
    <scope>IDENTIFICATION</scope>
</reference>
<evidence type="ECO:0000313" key="3">
    <source>
        <dbReference type="WBParaSite" id="Csp11.Scaffold612.g5918.t1"/>
    </source>
</evidence>
<dbReference type="AlphaFoldDB" id="A0A1I7TH99"/>
<dbReference type="PANTHER" id="PTHR21503">
    <property type="entry name" value="F-BOX-CONTAINING HYPOTHETICAL PROTEIN C.ELEGANS"/>
    <property type="match status" value="1"/>
</dbReference>
<proteinExistence type="predicted"/>
<organism evidence="2 3">
    <name type="scientific">Caenorhabditis tropicalis</name>
    <dbReference type="NCBI Taxonomy" id="1561998"/>
    <lineage>
        <taxon>Eukaryota</taxon>
        <taxon>Metazoa</taxon>
        <taxon>Ecdysozoa</taxon>
        <taxon>Nematoda</taxon>
        <taxon>Chromadorea</taxon>
        <taxon>Rhabditida</taxon>
        <taxon>Rhabditina</taxon>
        <taxon>Rhabditomorpha</taxon>
        <taxon>Rhabditoidea</taxon>
        <taxon>Rhabditidae</taxon>
        <taxon>Peloderinae</taxon>
        <taxon>Caenorhabditis</taxon>
    </lineage>
</organism>
<evidence type="ECO:0000313" key="2">
    <source>
        <dbReference type="Proteomes" id="UP000095282"/>
    </source>
</evidence>
<feature type="domain" description="Sdz-33 F-box" evidence="1">
    <location>
        <begin position="160"/>
        <end position="223"/>
    </location>
</feature>